<protein>
    <submittedName>
        <fullName evidence="2">Uncharacterized protein</fullName>
    </submittedName>
</protein>
<gene>
    <name evidence="2" type="ORF">QE424_002223</name>
</gene>
<proteinExistence type="predicted"/>
<dbReference type="Proteomes" id="UP001226084">
    <property type="component" value="Unassembled WGS sequence"/>
</dbReference>
<reference evidence="2" key="1">
    <citation type="submission" date="2023-07" db="EMBL/GenBank/DDBJ databases">
        <title>Functional and genomic diversity of the sorghum phyllosphere microbiome.</title>
        <authorList>
            <person name="Shade A."/>
        </authorList>
    </citation>
    <scope>NUCLEOTIDE SEQUENCE</scope>
    <source>
        <strain evidence="2">SORGH_AS_0457</strain>
    </source>
</reference>
<name>A0AAP5AHV4_9GAMM</name>
<feature type="compositionally biased region" description="Polar residues" evidence="1">
    <location>
        <begin position="24"/>
        <end position="44"/>
    </location>
</feature>
<organism evidence="2 3">
    <name type="scientific">Stenotrophomonas rhizophila</name>
    <dbReference type="NCBI Taxonomy" id="216778"/>
    <lineage>
        <taxon>Bacteria</taxon>
        <taxon>Pseudomonadati</taxon>
        <taxon>Pseudomonadota</taxon>
        <taxon>Gammaproteobacteria</taxon>
        <taxon>Lysobacterales</taxon>
        <taxon>Lysobacteraceae</taxon>
        <taxon>Stenotrophomonas</taxon>
    </lineage>
</organism>
<evidence type="ECO:0000313" key="3">
    <source>
        <dbReference type="Proteomes" id="UP001226084"/>
    </source>
</evidence>
<dbReference type="AlphaFoldDB" id="A0AAP5AHV4"/>
<comment type="caution">
    <text evidence="2">The sequence shown here is derived from an EMBL/GenBank/DDBJ whole genome shotgun (WGS) entry which is preliminary data.</text>
</comment>
<sequence>MAFREQYVSSISEWTGLVVRGRQQGRQEVTVPTATGTADPTSPTGRHVIAPLIPALAREHPAAAARILPDSPFTSSAAPRAGAVSPFLTGHPQP</sequence>
<feature type="region of interest" description="Disordered" evidence="1">
    <location>
        <begin position="23"/>
        <end position="46"/>
    </location>
</feature>
<accession>A0AAP5AHV4</accession>
<evidence type="ECO:0000256" key="1">
    <source>
        <dbReference type="SAM" id="MobiDB-lite"/>
    </source>
</evidence>
<feature type="region of interest" description="Disordered" evidence="1">
    <location>
        <begin position="70"/>
        <end position="94"/>
    </location>
</feature>
<dbReference type="EMBL" id="JAUTAS010000001">
    <property type="protein sequence ID" value="MDQ1109064.1"/>
    <property type="molecule type" value="Genomic_DNA"/>
</dbReference>
<evidence type="ECO:0000313" key="2">
    <source>
        <dbReference type="EMBL" id="MDQ1109064.1"/>
    </source>
</evidence>